<organism evidence="2 3">
    <name type="scientific">Sphingobacterium pedocola</name>
    <dbReference type="NCBI Taxonomy" id="2082722"/>
    <lineage>
        <taxon>Bacteria</taxon>
        <taxon>Pseudomonadati</taxon>
        <taxon>Bacteroidota</taxon>
        <taxon>Sphingobacteriia</taxon>
        <taxon>Sphingobacteriales</taxon>
        <taxon>Sphingobacteriaceae</taxon>
        <taxon>Sphingobacterium</taxon>
    </lineage>
</organism>
<feature type="region of interest" description="Disordered" evidence="1">
    <location>
        <begin position="18"/>
        <end position="116"/>
    </location>
</feature>
<name>A0ABR9TCJ3_9SPHI</name>
<dbReference type="RefSeq" id="WP_196941240.1">
    <property type="nucleotide sequence ID" value="NZ_MU158693.1"/>
</dbReference>
<feature type="compositionally biased region" description="Acidic residues" evidence="1">
    <location>
        <begin position="85"/>
        <end position="95"/>
    </location>
</feature>
<evidence type="ECO:0000313" key="3">
    <source>
        <dbReference type="Proteomes" id="UP000618319"/>
    </source>
</evidence>
<dbReference type="EMBL" id="PSKQ01000026">
    <property type="protein sequence ID" value="MBE8723088.1"/>
    <property type="molecule type" value="Genomic_DNA"/>
</dbReference>
<keyword evidence="3" id="KW-1185">Reference proteome</keyword>
<feature type="compositionally biased region" description="Basic and acidic residues" evidence="1">
    <location>
        <begin position="28"/>
        <end position="38"/>
    </location>
</feature>
<gene>
    <name evidence="2" type="ORF">C4F40_20400</name>
</gene>
<sequence>MENKRHTRQQTLLVLNILQQEQLDPSDQEIKNPNEKTPPETNPEVPNELEKIETGDNTPPNLPEEEIEEPDPEAPEIEEPVREQEIEDKEADDIVEADKQGIHPDTDPGGNDDELF</sequence>
<feature type="compositionally biased region" description="Acidic residues" evidence="1">
    <location>
        <begin position="63"/>
        <end position="78"/>
    </location>
</feature>
<protein>
    <submittedName>
        <fullName evidence="2">Uncharacterized protein</fullName>
    </submittedName>
</protein>
<feature type="compositionally biased region" description="Basic and acidic residues" evidence="1">
    <location>
        <begin position="96"/>
        <end position="106"/>
    </location>
</feature>
<accession>A0ABR9TCJ3</accession>
<proteinExistence type="predicted"/>
<evidence type="ECO:0000256" key="1">
    <source>
        <dbReference type="SAM" id="MobiDB-lite"/>
    </source>
</evidence>
<reference evidence="2 3" key="1">
    <citation type="submission" date="2018-02" db="EMBL/GenBank/DDBJ databases">
        <title>Sphingobacterium KA21.</title>
        <authorList>
            <person name="Vasarhelyi B.M."/>
            <person name="Deshmukh S."/>
            <person name="Balint B."/>
            <person name="Kukolya J."/>
        </authorList>
    </citation>
    <scope>NUCLEOTIDE SEQUENCE [LARGE SCALE GENOMIC DNA]</scope>
    <source>
        <strain evidence="2 3">Ka21</strain>
    </source>
</reference>
<evidence type="ECO:0000313" key="2">
    <source>
        <dbReference type="EMBL" id="MBE8723088.1"/>
    </source>
</evidence>
<comment type="caution">
    <text evidence="2">The sequence shown here is derived from an EMBL/GenBank/DDBJ whole genome shotgun (WGS) entry which is preliminary data.</text>
</comment>
<dbReference type="Proteomes" id="UP000618319">
    <property type="component" value="Unassembled WGS sequence"/>
</dbReference>